<dbReference type="EC" id="2.1.1.354" evidence="2"/>
<dbReference type="InterPro" id="IPR001214">
    <property type="entry name" value="SET_dom"/>
</dbReference>
<feature type="compositionally biased region" description="Basic residues" evidence="11">
    <location>
        <begin position="266"/>
        <end position="301"/>
    </location>
</feature>
<comment type="caution">
    <text evidence="13">The sequence shown here is derived from an EMBL/GenBank/DDBJ whole genome shotgun (WGS) entry which is preliminary data.</text>
</comment>
<accession>A0A9P6M9L5</accession>
<sequence length="887" mass="100609">MKQEFDKFGPERIERHGENWYIRFVSLAQARKCHVVLNDKPLLGQRIAITLHEPGDDKLPPELLARKSSIKEPVNRRGSEIGRKSNILGTTATTTSSHSKTQSKEEILVHWASEMIMKELFQVFLKDLGNRVINPTIYDFLNPATRKAKELERAQAKEKDASLIKSEDAAVLLREASLDFDDTIHGKLVDGLLRLTKGTDPGSTKVFLDSARRDAKSFMDPHQQSQSDILPKLPSFKKRTQTDPNIARKPRSDKGKMRNKKEGKSKGSFRRRSHSRHRSYSRSRSRSRSNSRIRYRSRSRSVSRSPSPTRVRHGRGRSRTISHSRSRSRSYSRSQSRDHVTSRYMDSESDMERIKARKADRRHSHGHRSASSEDEDRGPTSRRLHKNGKGGGGNRSSTKRETQPTKKKTQRLRDYLSSDDDQHPEDFLKEFLQRQPQGDSSDEYDDIDDAQFVVDSDEEVKRIENDDDDDMDGDGTENDELAALRGRDSGVDDDMKSIKSSQKRKRTSEDRATSQEAESKKKGDAGVLSLPEMDLDSDSDYETSTSKNRKSKKPKKQTTNALKKGQVEKAKKLRHGENRSDVEHQDIAMEDAFMSPTPSMRQDVGIHLDGTPEFSDSVSFAGTESESDTDSDTSFFDLYEPYESSKAGGGGGGGGGSGIVVGHKDMLPLSFNTGDEEDFRFMKAALELERKKAEEEELGRRTGLDPDDRVHQLRELEATLEAHESSERDSEPPAHRTGSARTEGFYKISEMAKAIYLPHRNTAQVNTASARISSRMNRVNNRRMLVGMATDSDILKFNQLKVRKKQLRFAKSPIHDWGLFAMEKVDANDMVIEYIGEVIRQKVADHREKRYERMGIGSSYLFRVDDDTVIDATKMGNIARFINHCCT</sequence>
<dbReference type="SUPFAM" id="SSF82199">
    <property type="entry name" value="SET domain"/>
    <property type="match status" value="1"/>
</dbReference>
<dbReference type="Pfam" id="PF11764">
    <property type="entry name" value="N-SET"/>
    <property type="match status" value="1"/>
</dbReference>
<comment type="subcellular location">
    <subcellularLocation>
        <location evidence="1">Nucleus</location>
    </subcellularLocation>
</comment>
<proteinExistence type="predicted"/>
<feature type="compositionally biased region" description="Basic and acidic residues" evidence="11">
    <location>
        <begin position="69"/>
        <end position="83"/>
    </location>
</feature>
<evidence type="ECO:0000313" key="14">
    <source>
        <dbReference type="Proteomes" id="UP000749646"/>
    </source>
</evidence>
<keyword evidence="4 13" id="KW-0489">Methyltransferase</keyword>
<dbReference type="GO" id="GO:0032259">
    <property type="term" value="P:methylation"/>
    <property type="evidence" value="ECO:0007669"/>
    <property type="project" value="UniProtKB-KW"/>
</dbReference>
<dbReference type="AlphaFoldDB" id="A0A9P6M9L5"/>
<evidence type="ECO:0000256" key="5">
    <source>
        <dbReference type="ARBA" id="ARBA00022679"/>
    </source>
</evidence>
<name>A0A9P6M9L5_9FUNG</name>
<dbReference type="GO" id="GO:0048188">
    <property type="term" value="C:Set1C/COMPASS complex"/>
    <property type="evidence" value="ECO:0007669"/>
    <property type="project" value="TreeGrafter"/>
</dbReference>
<feature type="region of interest" description="Disordered" evidence="11">
    <location>
        <begin position="216"/>
        <end position="636"/>
    </location>
</feature>
<dbReference type="PROSITE" id="PS50280">
    <property type="entry name" value="SET"/>
    <property type="match status" value="1"/>
</dbReference>
<feature type="compositionally biased region" description="Basic and acidic residues" evidence="11">
    <location>
        <begin position="411"/>
        <end position="432"/>
    </location>
</feature>
<keyword evidence="14" id="KW-1185">Reference proteome</keyword>
<evidence type="ECO:0000256" key="6">
    <source>
        <dbReference type="ARBA" id="ARBA00022691"/>
    </source>
</evidence>
<feature type="compositionally biased region" description="Basic residues" evidence="11">
    <location>
        <begin position="310"/>
        <end position="330"/>
    </location>
</feature>
<dbReference type="SMART" id="SM01291">
    <property type="entry name" value="N-SET"/>
    <property type="match status" value="1"/>
</dbReference>
<feature type="compositionally biased region" description="Basic and acidic residues" evidence="11">
    <location>
        <begin position="250"/>
        <end position="265"/>
    </location>
</feature>
<evidence type="ECO:0000256" key="7">
    <source>
        <dbReference type="ARBA" id="ARBA00022853"/>
    </source>
</evidence>
<feature type="compositionally biased region" description="Acidic residues" evidence="11">
    <location>
        <begin position="465"/>
        <end position="480"/>
    </location>
</feature>
<dbReference type="InterPro" id="IPR044570">
    <property type="entry name" value="Set1-like"/>
</dbReference>
<dbReference type="PANTHER" id="PTHR45814:SF2">
    <property type="entry name" value="HISTONE-LYSINE N-METHYLTRANSFERASE SETD1"/>
    <property type="match status" value="1"/>
</dbReference>
<reference evidence="13" key="1">
    <citation type="journal article" date="2020" name="Fungal Divers.">
        <title>Resolving the Mortierellaceae phylogeny through synthesis of multi-gene phylogenetics and phylogenomics.</title>
        <authorList>
            <person name="Vandepol N."/>
            <person name="Liber J."/>
            <person name="Desiro A."/>
            <person name="Na H."/>
            <person name="Kennedy M."/>
            <person name="Barry K."/>
            <person name="Grigoriev I.V."/>
            <person name="Miller A.N."/>
            <person name="O'Donnell K."/>
            <person name="Stajich J.E."/>
            <person name="Bonito G."/>
        </authorList>
    </citation>
    <scope>NUCLEOTIDE SEQUENCE</scope>
    <source>
        <strain evidence="13">MES-2147</strain>
    </source>
</reference>
<feature type="region of interest" description="Disordered" evidence="11">
    <location>
        <begin position="720"/>
        <end position="742"/>
    </location>
</feature>
<feature type="domain" description="SET" evidence="12">
    <location>
        <begin position="805"/>
        <end position="887"/>
    </location>
</feature>
<evidence type="ECO:0000256" key="9">
    <source>
        <dbReference type="ARBA" id="ARBA00030093"/>
    </source>
</evidence>
<feature type="compositionally biased region" description="Basic and acidic residues" evidence="11">
    <location>
        <begin position="565"/>
        <end position="587"/>
    </location>
</feature>
<evidence type="ECO:0000313" key="13">
    <source>
        <dbReference type="EMBL" id="KAF9982913.1"/>
    </source>
</evidence>
<dbReference type="Pfam" id="PF00856">
    <property type="entry name" value="SET"/>
    <property type="match status" value="1"/>
</dbReference>
<feature type="compositionally biased region" description="Basic and acidic residues" evidence="11">
    <location>
        <begin position="507"/>
        <end position="524"/>
    </location>
</feature>
<evidence type="ECO:0000256" key="8">
    <source>
        <dbReference type="ARBA" id="ARBA00023242"/>
    </source>
</evidence>
<evidence type="ECO:0000256" key="2">
    <source>
        <dbReference type="ARBA" id="ARBA00012182"/>
    </source>
</evidence>
<evidence type="ECO:0000256" key="1">
    <source>
        <dbReference type="ARBA" id="ARBA00004123"/>
    </source>
</evidence>
<feature type="compositionally biased region" description="Basic residues" evidence="11">
    <location>
        <begin position="547"/>
        <end position="556"/>
    </location>
</feature>
<dbReference type="GO" id="GO:0140999">
    <property type="term" value="F:histone H3K4 trimethyltransferase activity"/>
    <property type="evidence" value="ECO:0007669"/>
    <property type="project" value="UniProtKB-EC"/>
</dbReference>
<feature type="compositionally biased region" description="Basic residues" evidence="11">
    <location>
        <begin position="355"/>
        <end position="368"/>
    </location>
</feature>
<dbReference type="Proteomes" id="UP000749646">
    <property type="component" value="Unassembled WGS sequence"/>
</dbReference>
<dbReference type="InterPro" id="IPR046341">
    <property type="entry name" value="SET_dom_sf"/>
</dbReference>
<comment type="catalytic activity">
    <reaction evidence="10">
        <text>L-lysyl(4)-[histone H3] + 3 S-adenosyl-L-methionine = N(6),N(6),N(6)-trimethyl-L-lysyl(4)-[histone H3] + 3 S-adenosyl-L-homocysteine + 3 H(+)</text>
        <dbReference type="Rhea" id="RHEA:60260"/>
        <dbReference type="Rhea" id="RHEA-COMP:15537"/>
        <dbReference type="Rhea" id="RHEA-COMP:15547"/>
        <dbReference type="ChEBI" id="CHEBI:15378"/>
        <dbReference type="ChEBI" id="CHEBI:29969"/>
        <dbReference type="ChEBI" id="CHEBI:57856"/>
        <dbReference type="ChEBI" id="CHEBI:59789"/>
        <dbReference type="ChEBI" id="CHEBI:61961"/>
        <dbReference type="EC" id="2.1.1.354"/>
    </reaction>
</comment>
<evidence type="ECO:0000256" key="4">
    <source>
        <dbReference type="ARBA" id="ARBA00022603"/>
    </source>
</evidence>
<evidence type="ECO:0000259" key="12">
    <source>
        <dbReference type="PROSITE" id="PS50280"/>
    </source>
</evidence>
<feature type="region of interest" description="Disordered" evidence="11">
    <location>
        <begin position="67"/>
        <end position="100"/>
    </location>
</feature>
<keyword evidence="7" id="KW-0156">Chromatin regulator</keyword>
<gene>
    <name evidence="13" type="primary">SET1_2</name>
    <name evidence="13" type="ORF">BGZ65_002379</name>
</gene>
<dbReference type="PANTHER" id="PTHR45814">
    <property type="entry name" value="HISTONE-LYSINE N-METHYLTRANSFERASE SETD1"/>
    <property type="match status" value="1"/>
</dbReference>
<feature type="non-terminal residue" evidence="13">
    <location>
        <position position="887"/>
    </location>
</feature>
<keyword evidence="6" id="KW-0949">S-adenosyl-L-methionine</keyword>
<feature type="compositionally biased region" description="Low complexity" evidence="11">
    <location>
        <begin position="90"/>
        <end position="100"/>
    </location>
</feature>
<evidence type="ECO:0000256" key="10">
    <source>
        <dbReference type="ARBA" id="ARBA00047571"/>
    </source>
</evidence>
<dbReference type="OrthoDB" id="308383at2759"/>
<evidence type="ECO:0000256" key="11">
    <source>
        <dbReference type="SAM" id="MobiDB-lite"/>
    </source>
</evidence>
<organism evidence="13 14">
    <name type="scientific">Modicella reniformis</name>
    <dbReference type="NCBI Taxonomy" id="1440133"/>
    <lineage>
        <taxon>Eukaryota</taxon>
        <taxon>Fungi</taxon>
        <taxon>Fungi incertae sedis</taxon>
        <taxon>Mucoromycota</taxon>
        <taxon>Mortierellomycotina</taxon>
        <taxon>Mortierellomycetes</taxon>
        <taxon>Mortierellales</taxon>
        <taxon>Mortierellaceae</taxon>
        <taxon>Modicella</taxon>
    </lineage>
</organism>
<feature type="compositionally biased region" description="Acidic residues" evidence="11">
    <location>
        <begin position="440"/>
        <end position="449"/>
    </location>
</feature>
<feature type="compositionally biased region" description="Basic and acidic residues" evidence="11">
    <location>
        <begin position="485"/>
        <end position="497"/>
    </location>
</feature>
<dbReference type="InterPro" id="IPR024657">
    <property type="entry name" value="COMPASS_Set1_N-SET"/>
</dbReference>
<keyword evidence="8" id="KW-0539">Nucleus</keyword>
<keyword evidence="5" id="KW-0808">Transferase</keyword>
<evidence type="ECO:0000256" key="3">
    <source>
        <dbReference type="ARBA" id="ARBA00015839"/>
    </source>
</evidence>
<dbReference type="EMBL" id="JAAAHW010003533">
    <property type="protein sequence ID" value="KAF9982913.1"/>
    <property type="molecule type" value="Genomic_DNA"/>
</dbReference>
<dbReference type="Gene3D" id="2.170.270.10">
    <property type="entry name" value="SET domain"/>
    <property type="match status" value="1"/>
</dbReference>
<protein>
    <recommendedName>
        <fullName evidence="3">Histone-lysine N-methyltransferase, H3 lysine-4 specific</fullName>
        <ecNumber evidence="2">2.1.1.354</ecNumber>
    </recommendedName>
    <alternativeName>
        <fullName evidence="9">SET domain-containing protein 1</fullName>
    </alternativeName>
</protein>
<feature type="compositionally biased region" description="Basic and acidic residues" evidence="11">
    <location>
        <begin position="720"/>
        <end position="734"/>
    </location>
</feature>